<keyword evidence="2 6" id="KW-0698">rRNA processing</keyword>
<dbReference type="InterPro" id="IPR003682">
    <property type="entry name" value="rRNA_ssu_MeTfrase_G"/>
</dbReference>
<evidence type="ECO:0000256" key="6">
    <source>
        <dbReference type="HAMAP-Rule" id="MF_00074"/>
    </source>
</evidence>
<dbReference type="HAMAP" id="MF_00074">
    <property type="entry name" value="16SrRNA_methyltr_G"/>
    <property type="match status" value="1"/>
</dbReference>
<comment type="similarity">
    <text evidence="6">Belongs to the methyltransferase superfamily. RNA methyltransferase RsmG family.</text>
</comment>
<comment type="subcellular location">
    <subcellularLocation>
        <location evidence="6">Cytoplasm</location>
    </subcellularLocation>
</comment>
<dbReference type="GO" id="GO:0070043">
    <property type="term" value="F:rRNA (guanine-N7-)-methyltransferase activity"/>
    <property type="evidence" value="ECO:0007669"/>
    <property type="project" value="UniProtKB-UniRule"/>
</dbReference>
<name>A0AB39UU39_9GAMM</name>
<dbReference type="PIRSF" id="PIRSF003078">
    <property type="entry name" value="GidB"/>
    <property type="match status" value="1"/>
</dbReference>
<comment type="caution">
    <text evidence="6">Lacks conserved residue(s) required for the propagation of feature annotation.</text>
</comment>
<feature type="binding site" evidence="6">
    <location>
        <begin position="133"/>
        <end position="134"/>
    </location>
    <ligand>
        <name>S-adenosyl-L-methionine</name>
        <dbReference type="ChEBI" id="CHEBI:59789"/>
    </ligand>
</feature>
<gene>
    <name evidence="6 7" type="primary">rsmG</name>
    <name evidence="7" type="ORF">AAIA72_11750</name>
</gene>
<dbReference type="GO" id="GO:0005829">
    <property type="term" value="C:cytosol"/>
    <property type="evidence" value="ECO:0007669"/>
    <property type="project" value="TreeGrafter"/>
</dbReference>
<proteinExistence type="inferred from homology"/>
<dbReference type="PANTHER" id="PTHR31760">
    <property type="entry name" value="S-ADENOSYL-L-METHIONINE-DEPENDENT METHYLTRANSFERASES SUPERFAMILY PROTEIN"/>
    <property type="match status" value="1"/>
</dbReference>
<dbReference type="PANTHER" id="PTHR31760:SF0">
    <property type="entry name" value="S-ADENOSYL-L-METHIONINE-DEPENDENT METHYLTRANSFERASES SUPERFAMILY PROTEIN"/>
    <property type="match status" value="1"/>
</dbReference>
<organism evidence="7">
    <name type="scientific">Thermohahella caldifontis</name>
    <dbReference type="NCBI Taxonomy" id="3142973"/>
    <lineage>
        <taxon>Bacteria</taxon>
        <taxon>Pseudomonadati</taxon>
        <taxon>Pseudomonadota</taxon>
        <taxon>Gammaproteobacteria</taxon>
        <taxon>Oceanospirillales</taxon>
        <taxon>Hahellaceae</taxon>
        <taxon>Thermohahella</taxon>
    </lineage>
</organism>
<dbReference type="SUPFAM" id="SSF53335">
    <property type="entry name" value="S-adenosyl-L-methionine-dependent methyltransferases"/>
    <property type="match status" value="1"/>
</dbReference>
<evidence type="ECO:0000256" key="4">
    <source>
        <dbReference type="ARBA" id="ARBA00022679"/>
    </source>
</evidence>
<feature type="binding site" evidence="6">
    <location>
        <position position="82"/>
    </location>
    <ligand>
        <name>S-adenosyl-L-methionine</name>
        <dbReference type="ChEBI" id="CHEBI:59789"/>
    </ligand>
</feature>
<keyword evidence="4 6" id="KW-0808">Transferase</keyword>
<evidence type="ECO:0000256" key="3">
    <source>
        <dbReference type="ARBA" id="ARBA00022603"/>
    </source>
</evidence>
<dbReference type="EC" id="2.1.1.170" evidence="6"/>
<reference evidence="7" key="1">
    <citation type="submission" date="2024-05" db="EMBL/GenBank/DDBJ databases">
        <title>Genome sequencing of novel strain.</title>
        <authorList>
            <person name="Ganbat D."/>
            <person name="Ganbat S."/>
            <person name="Lee S.-J."/>
        </authorList>
    </citation>
    <scope>NUCLEOTIDE SEQUENCE</scope>
    <source>
        <strain evidence="7">SMD15-11</strain>
    </source>
</reference>
<protein>
    <recommendedName>
        <fullName evidence="6">Ribosomal RNA small subunit methyltransferase G</fullName>
        <ecNumber evidence="6">2.1.1.170</ecNumber>
    </recommendedName>
    <alternativeName>
        <fullName evidence="6">16S rRNA 7-methylguanosine methyltransferase</fullName>
        <shortName evidence="6">16S rRNA m7G methyltransferase</shortName>
    </alternativeName>
</protein>
<evidence type="ECO:0000313" key="7">
    <source>
        <dbReference type="EMBL" id="XDT71478.1"/>
    </source>
</evidence>
<dbReference type="EMBL" id="CP154858">
    <property type="protein sequence ID" value="XDT71478.1"/>
    <property type="molecule type" value="Genomic_DNA"/>
</dbReference>
<keyword evidence="5 6" id="KW-0949">S-adenosyl-L-methionine</keyword>
<comment type="function">
    <text evidence="6">Specifically methylates the N7 position of guanine in position 527 of 16S rRNA.</text>
</comment>
<evidence type="ECO:0000256" key="5">
    <source>
        <dbReference type="ARBA" id="ARBA00022691"/>
    </source>
</evidence>
<evidence type="ECO:0000256" key="1">
    <source>
        <dbReference type="ARBA" id="ARBA00022490"/>
    </source>
</evidence>
<dbReference type="Pfam" id="PF02527">
    <property type="entry name" value="GidB"/>
    <property type="match status" value="1"/>
</dbReference>
<sequence>MSGGSWHERWTAQLDAGLKALTLDLDDDRRDRLLGYLALMARWNQAYNLTAVRDPADWISRHVLDALSILPWIRGRHWADVGTGPGIPGMILALVRPETHWLLIDSNGKKTRFLTQVALELKVKNVRVIHDRVENVIPEVPLDGVTSRAFTALENMVRWCDPLIGVQTPLLAMKGQYPEDEVRSLPAGWRVRETHALQVPGCDAARHLLIVERDGQAGESA</sequence>
<comment type="catalytic activity">
    <reaction evidence="6">
        <text>guanosine(527) in 16S rRNA + S-adenosyl-L-methionine = N(7)-methylguanosine(527) in 16S rRNA + S-adenosyl-L-homocysteine</text>
        <dbReference type="Rhea" id="RHEA:42732"/>
        <dbReference type="Rhea" id="RHEA-COMP:10209"/>
        <dbReference type="Rhea" id="RHEA-COMP:10210"/>
        <dbReference type="ChEBI" id="CHEBI:57856"/>
        <dbReference type="ChEBI" id="CHEBI:59789"/>
        <dbReference type="ChEBI" id="CHEBI:74269"/>
        <dbReference type="ChEBI" id="CHEBI:74480"/>
        <dbReference type="EC" id="2.1.1.170"/>
    </reaction>
</comment>
<dbReference type="Gene3D" id="3.40.50.150">
    <property type="entry name" value="Vaccinia Virus protein VP39"/>
    <property type="match status" value="1"/>
</dbReference>
<dbReference type="AlphaFoldDB" id="A0AB39UU39"/>
<dbReference type="KEGG" id="tcd:AAIA72_11750"/>
<feature type="binding site" evidence="6">
    <location>
        <position position="148"/>
    </location>
    <ligand>
        <name>S-adenosyl-L-methionine</name>
        <dbReference type="ChEBI" id="CHEBI:59789"/>
    </ligand>
</feature>
<dbReference type="RefSeq" id="WP_369600514.1">
    <property type="nucleotide sequence ID" value="NZ_CP154858.1"/>
</dbReference>
<keyword evidence="1 6" id="KW-0963">Cytoplasm</keyword>
<dbReference type="InterPro" id="IPR029063">
    <property type="entry name" value="SAM-dependent_MTases_sf"/>
</dbReference>
<dbReference type="NCBIfam" id="TIGR00138">
    <property type="entry name" value="rsmG_gidB"/>
    <property type="match status" value="1"/>
</dbReference>
<evidence type="ECO:0000256" key="2">
    <source>
        <dbReference type="ARBA" id="ARBA00022552"/>
    </source>
</evidence>
<accession>A0AB39UU39</accession>
<keyword evidence="3 6" id="KW-0489">Methyltransferase</keyword>